<dbReference type="InterPro" id="IPR039424">
    <property type="entry name" value="SBP_5"/>
</dbReference>
<dbReference type="Gene3D" id="3.10.105.10">
    <property type="entry name" value="Dipeptide-binding Protein, Domain 3"/>
    <property type="match status" value="1"/>
</dbReference>
<dbReference type="EMBL" id="JAVDYF010000001">
    <property type="protein sequence ID" value="MDR7355224.1"/>
    <property type="molecule type" value="Genomic_DNA"/>
</dbReference>
<organism evidence="3 4">
    <name type="scientific">Corynebacterium felinum</name>
    <dbReference type="NCBI Taxonomy" id="131318"/>
    <lineage>
        <taxon>Bacteria</taxon>
        <taxon>Bacillati</taxon>
        <taxon>Actinomycetota</taxon>
        <taxon>Actinomycetes</taxon>
        <taxon>Mycobacteriales</taxon>
        <taxon>Corynebacteriaceae</taxon>
        <taxon>Corynebacterium</taxon>
    </lineage>
</organism>
<dbReference type="PANTHER" id="PTHR30290:SF65">
    <property type="entry name" value="MONOACYL PHOSPHATIDYLINOSITOL TETRAMANNOSIDE-BINDING PROTEIN LPQW-RELATED"/>
    <property type="match status" value="1"/>
</dbReference>
<dbReference type="Pfam" id="PF00496">
    <property type="entry name" value="SBP_bac_5"/>
    <property type="match status" value="1"/>
</dbReference>
<dbReference type="Gene3D" id="3.40.190.10">
    <property type="entry name" value="Periplasmic binding protein-like II"/>
    <property type="match status" value="1"/>
</dbReference>
<dbReference type="RefSeq" id="WP_277104918.1">
    <property type="nucleotide sequence ID" value="NZ_BAAAJS010000058.1"/>
</dbReference>
<dbReference type="Proteomes" id="UP001183619">
    <property type="component" value="Unassembled WGS sequence"/>
</dbReference>
<evidence type="ECO:0000313" key="4">
    <source>
        <dbReference type="Proteomes" id="UP001183619"/>
    </source>
</evidence>
<evidence type="ECO:0000313" key="3">
    <source>
        <dbReference type="EMBL" id="MDR7355224.1"/>
    </source>
</evidence>
<accession>A0ABU2B9B9</accession>
<evidence type="ECO:0000256" key="1">
    <source>
        <dbReference type="SAM" id="SignalP"/>
    </source>
</evidence>
<evidence type="ECO:0000259" key="2">
    <source>
        <dbReference type="Pfam" id="PF00496"/>
    </source>
</evidence>
<gene>
    <name evidence="3" type="ORF">J2S37_001762</name>
</gene>
<dbReference type="CDD" id="cd08501">
    <property type="entry name" value="PBP2_Lpqw"/>
    <property type="match status" value="1"/>
</dbReference>
<keyword evidence="4" id="KW-1185">Reference proteome</keyword>
<dbReference type="InterPro" id="IPR000914">
    <property type="entry name" value="SBP_5_dom"/>
</dbReference>
<feature type="chain" id="PRO_5045607044" description="Solute-binding protein family 5 domain-containing protein" evidence="1">
    <location>
        <begin position="23"/>
        <end position="517"/>
    </location>
</feature>
<sequence>MRKKRVGVVVSLALFCAAGCSAAPGPAPVEDPLAQQVKNSTTSTAPAQPKKQAKELAIGIDQIQNGFNPHLLVDDSRFTQTLASLVLPSAFVAGKLNDDLLLKAERLAPDVEKQKDVVFTIRYDIAPEAQWSDGTPITVADFEYLWASMRNSAGTLNPSGYRAISAIRSAGAGKTVFVDFQKEYADWQGLFQSLLPAHLLRGEAFSKVLAQGIPAAAGKFLVRSIDRQRGVITLHRNDRWWGKEPARVETLTFREIRSTVQGVEMLETGQVSFLDVSPTQTSREAYDLIPDTQVRIEPDAYTLEVVANTHLDPLLRRELRSLIDAGLLSRLAFGRDVDIDVARRNPEPSFENLRLYSLSRPVIIGVDPAREVDFNAAKTLSYQLAKYNIVTQLVQADMNELMRSQIPHGDVDVVVATNGALLAERYACPATGVLGSNQSGFCDPDLQKSIDEYFAGTVGADELATLIGQLEEEQALRTVVARDKRLEVLGHGIVGPEPKLEDWPKGLSSLHTWRIHE</sequence>
<reference evidence="3 4" key="1">
    <citation type="submission" date="2023-07" db="EMBL/GenBank/DDBJ databases">
        <title>Sequencing the genomes of 1000 actinobacteria strains.</title>
        <authorList>
            <person name="Klenk H.-P."/>
        </authorList>
    </citation>
    <scope>NUCLEOTIDE SEQUENCE [LARGE SCALE GENOMIC DNA]</scope>
    <source>
        <strain evidence="3 4">DSM 44508</strain>
    </source>
</reference>
<feature type="domain" description="Solute-binding protein family 5" evidence="2">
    <location>
        <begin position="116"/>
        <end position="320"/>
    </location>
</feature>
<dbReference type="SUPFAM" id="SSF53850">
    <property type="entry name" value="Periplasmic binding protein-like II"/>
    <property type="match status" value="1"/>
</dbReference>
<keyword evidence="1" id="KW-0732">Signal</keyword>
<feature type="signal peptide" evidence="1">
    <location>
        <begin position="1"/>
        <end position="22"/>
    </location>
</feature>
<proteinExistence type="predicted"/>
<dbReference type="PANTHER" id="PTHR30290">
    <property type="entry name" value="PERIPLASMIC BINDING COMPONENT OF ABC TRANSPORTER"/>
    <property type="match status" value="1"/>
</dbReference>
<protein>
    <recommendedName>
        <fullName evidence="2">Solute-binding protein family 5 domain-containing protein</fullName>
    </recommendedName>
</protein>
<comment type="caution">
    <text evidence="3">The sequence shown here is derived from an EMBL/GenBank/DDBJ whole genome shotgun (WGS) entry which is preliminary data.</text>
</comment>
<name>A0ABU2B9B9_9CORY</name>
<dbReference type="Gene3D" id="3.90.76.10">
    <property type="entry name" value="Dipeptide-binding Protein, Domain 1"/>
    <property type="match status" value="1"/>
</dbReference>